<protein>
    <recommendedName>
        <fullName evidence="5 7">Adenylate kinase</fullName>
        <shortName evidence="5">AK</shortName>
        <ecNumber evidence="5 7">2.7.4.3</ecNumber>
    </recommendedName>
    <alternativeName>
        <fullName evidence="5">ATP-AMP transphosphorylase</fullName>
    </alternativeName>
    <alternativeName>
        <fullName evidence="5">ATP:AMP phosphotransferase</fullName>
    </alternativeName>
    <alternativeName>
        <fullName evidence="5">Adenylate monophosphate kinase</fullName>
    </alternativeName>
</protein>
<feature type="binding site" evidence="5">
    <location>
        <position position="31"/>
    </location>
    <ligand>
        <name>AMP</name>
        <dbReference type="ChEBI" id="CHEBI:456215"/>
    </ligand>
</feature>
<evidence type="ECO:0000256" key="4">
    <source>
        <dbReference type="ARBA" id="ARBA00022777"/>
    </source>
</evidence>
<comment type="similarity">
    <text evidence="5 6">Belongs to the adenylate kinase family.</text>
</comment>
<evidence type="ECO:0000256" key="1">
    <source>
        <dbReference type="ARBA" id="ARBA00022679"/>
    </source>
</evidence>
<keyword evidence="3 5" id="KW-0547">Nucleotide-binding</keyword>
<dbReference type="PANTHER" id="PTHR23359">
    <property type="entry name" value="NUCLEOTIDE KINASE"/>
    <property type="match status" value="1"/>
</dbReference>
<comment type="subcellular location">
    <subcellularLocation>
        <location evidence="5 7">Cytoplasm</location>
    </subcellularLocation>
</comment>
<accession>A0ABW1X0R9</accession>
<comment type="caution">
    <text evidence="5">Lacks conserved residue(s) required for the propagation of feature annotation.</text>
</comment>
<evidence type="ECO:0000313" key="9">
    <source>
        <dbReference type="Proteomes" id="UP001596266"/>
    </source>
</evidence>
<dbReference type="Gene3D" id="3.40.50.300">
    <property type="entry name" value="P-loop containing nucleotide triphosphate hydrolases"/>
    <property type="match status" value="1"/>
</dbReference>
<evidence type="ECO:0000256" key="6">
    <source>
        <dbReference type="RuleBase" id="RU003330"/>
    </source>
</evidence>
<dbReference type="NCBIfam" id="NF011105">
    <property type="entry name" value="PRK14532.1"/>
    <property type="match status" value="1"/>
</dbReference>
<evidence type="ECO:0000256" key="7">
    <source>
        <dbReference type="RuleBase" id="RU003331"/>
    </source>
</evidence>
<dbReference type="EC" id="2.7.4.3" evidence="5 7"/>
<dbReference type="EMBL" id="JBHSUA010000009">
    <property type="protein sequence ID" value="MFC6396213.1"/>
    <property type="molecule type" value="Genomic_DNA"/>
</dbReference>
<feature type="binding site" evidence="5">
    <location>
        <begin position="10"/>
        <end position="15"/>
    </location>
    <ligand>
        <name>ATP</name>
        <dbReference type="ChEBI" id="CHEBI:30616"/>
    </ligand>
</feature>
<dbReference type="NCBIfam" id="NF001381">
    <property type="entry name" value="PRK00279.1-3"/>
    <property type="match status" value="1"/>
</dbReference>
<dbReference type="NCBIfam" id="NF011104">
    <property type="entry name" value="PRK14531.1"/>
    <property type="match status" value="1"/>
</dbReference>
<keyword evidence="1 5" id="KW-0808">Transferase</keyword>
<organism evidence="8 9">
    <name type="scientific">Luteococcus sanguinis</name>
    <dbReference type="NCBI Taxonomy" id="174038"/>
    <lineage>
        <taxon>Bacteria</taxon>
        <taxon>Bacillati</taxon>
        <taxon>Actinomycetota</taxon>
        <taxon>Actinomycetes</taxon>
        <taxon>Propionibacteriales</taxon>
        <taxon>Propionibacteriaceae</taxon>
        <taxon>Luteococcus</taxon>
    </lineage>
</organism>
<comment type="caution">
    <text evidence="8">The sequence shown here is derived from an EMBL/GenBank/DDBJ whole genome shotgun (WGS) entry which is preliminary data.</text>
</comment>
<feature type="binding site" evidence="5">
    <location>
        <position position="133"/>
    </location>
    <ligand>
        <name>AMP</name>
        <dbReference type="ChEBI" id="CHEBI:456215"/>
    </ligand>
</feature>
<dbReference type="NCBIfam" id="NF011100">
    <property type="entry name" value="PRK14527.1"/>
    <property type="match status" value="1"/>
</dbReference>
<keyword evidence="4 5" id="KW-0418">Kinase</keyword>
<feature type="binding site" evidence="5">
    <location>
        <position position="172"/>
    </location>
    <ligand>
        <name>ATP</name>
        <dbReference type="ChEBI" id="CHEBI:30616"/>
    </ligand>
</feature>
<keyword evidence="9" id="KW-1185">Reference proteome</keyword>
<keyword evidence="5" id="KW-0963">Cytoplasm</keyword>
<evidence type="ECO:0000256" key="3">
    <source>
        <dbReference type="ARBA" id="ARBA00022741"/>
    </source>
</evidence>
<dbReference type="CDD" id="cd01428">
    <property type="entry name" value="ADK"/>
    <property type="match status" value="1"/>
</dbReference>
<comment type="catalytic activity">
    <reaction evidence="5 7">
        <text>AMP + ATP = 2 ADP</text>
        <dbReference type="Rhea" id="RHEA:12973"/>
        <dbReference type="ChEBI" id="CHEBI:30616"/>
        <dbReference type="ChEBI" id="CHEBI:456215"/>
        <dbReference type="ChEBI" id="CHEBI:456216"/>
        <dbReference type="EC" id="2.7.4.3"/>
    </reaction>
</comment>
<comment type="domain">
    <text evidence="5">Consists of three domains, a large central CORE domain and two small peripheral domains, NMPbind and LID, which undergo movements during catalysis. The LID domain closes over the site of phosphoryl transfer upon ATP binding. Assembling and dissambling the active center during each catalytic cycle provides an effective means to prevent ATP hydrolysis.</text>
</comment>
<dbReference type="InterPro" id="IPR033690">
    <property type="entry name" value="Adenylat_kinase_CS"/>
</dbReference>
<name>A0ABW1X0R9_9ACTN</name>
<feature type="binding site" evidence="5">
    <location>
        <position position="144"/>
    </location>
    <ligand>
        <name>AMP</name>
        <dbReference type="ChEBI" id="CHEBI:456215"/>
    </ligand>
</feature>
<feature type="binding site" evidence="5">
    <location>
        <position position="36"/>
    </location>
    <ligand>
        <name>AMP</name>
        <dbReference type="ChEBI" id="CHEBI:456215"/>
    </ligand>
</feature>
<dbReference type="GO" id="GO:0004017">
    <property type="term" value="F:AMP kinase activity"/>
    <property type="evidence" value="ECO:0007669"/>
    <property type="project" value="UniProtKB-EC"/>
</dbReference>
<dbReference type="InterPro" id="IPR000850">
    <property type="entry name" value="Adenylat/UMP-CMP_kin"/>
</dbReference>
<dbReference type="Pfam" id="PF00406">
    <property type="entry name" value="ADK"/>
    <property type="match status" value="1"/>
</dbReference>
<dbReference type="PRINTS" id="PR00094">
    <property type="entry name" value="ADENYLTKNASE"/>
</dbReference>
<keyword evidence="5 7" id="KW-0067">ATP-binding</keyword>
<feature type="binding site" evidence="5">
    <location>
        <position position="92"/>
    </location>
    <ligand>
        <name>AMP</name>
        <dbReference type="ChEBI" id="CHEBI:456215"/>
    </ligand>
</feature>
<keyword evidence="2 5" id="KW-0545">Nucleotide biosynthesis</keyword>
<dbReference type="HAMAP" id="MF_00235">
    <property type="entry name" value="Adenylate_kinase_Adk"/>
    <property type="match status" value="1"/>
</dbReference>
<comment type="pathway">
    <text evidence="5">Purine metabolism; AMP biosynthesis via salvage pathway; AMP from ADP: step 1/1.</text>
</comment>
<dbReference type="RefSeq" id="WP_343885158.1">
    <property type="nucleotide sequence ID" value="NZ_BAAAKI010000004.1"/>
</dbReference>
<dbReference type="SUPFAM" id="SSF52540">
    <property type="entry name" value="P-loop containing nucleoside triphosphate hydrolases"/>
    <property type="match status" value="1"/>
</dbReference>
<dbReference type="InterPro" id="IPR027417">
    <property type="entry name" value="P-loop_NTPase"/>
</dbReference>
<proteinExistence type="inferred from homology"/>
<feature type="region of interest" description="NMP" evidence="5">
    <location>
        <begin position="30"/>
        <end position="59"/>
    </location>
</feature>
<gene>
    <name evidence="5" type="primary">adk</name>
    <name evidence="8" type="ORF">ACFP57_04300</name>
</gene>
<feature type="binding site" evidence="5">
    <location>
        <begin position="85"/>
        <end position="88"/>
    </location>
    <ligand>
        <name>AMP</name>
        <dbReference type="ChEBI" id="CHEBI:456215"/>
    </ligand>
</feature>
<comment type="function">
    <text evidence="5">Catalyzes the reversible transfer of the terminal phosphate group between ATP and AMP. Plays an important role in cellular energy homeostasis and in adenine nucleotide metabolism.</text>
</comment>
<comment type="subunit">
    <text evidence="5 7">Monomer.</text>
</comment>
<dbReference type="PROSITE" id="PS00113">
    <property type="entry name" value="ADENYLATE_KINASE"/>
    <property type="match status" value="1"/>
</dbReference>
<evidence type="ECO:0000256" key="5">
    <source>
        <dbReference type="HAMAP-Rule" id="MF_00235"/>
    </source>
</evidence>
<sequence>MRMLIMGAPGAGKGTQAKLIANHYRIPAVSTGAIFRANIAAKTELGNRVNALISKGEFVPDVLTTAVVAKRLLEGDTNNGWLLDGYPRTLEQVDALDIILEDAHRKLDCVLSLETDEEELVARLLKRAQIEGRADDNEETIRRRMEVYRSETEPLMALYRERGLLVSVDGDGSVDDVAERIFAAIDQYATN</sequence>
<reference evidence="9" key="1">
    <citation type="journal article" date="2019" name="Int. J. Syst. Evol. Microbiol.">
        <title>The Global Catalogue of Microorganisms (GCM) 10K type strain sequencing project: providing services to taxonomists for standard genome sequencing and annotation.</title>
        <authorList>
            <consortium name="The Broad Institute Genomics Platform"/>
            <consortium name="The Broad Institute Genome Sequencing Center for Infectious Disease"/>
            <person name="Wu L."/>
            <person name="Ma J."/>
        </authorList>
    </citation>
    <scope>NUCLEOTIDE SEQUENCE [LARGE SCALE GENOMIC DNA]</scope>
    <source>
        <strain evidence="9">CGMCC 1.15277</strain>
    </source>
</reference>
<evidence type="ECO:0000256" key="2">
    <source>
        <dbReference type="ARBA" id="ARBA00022727"/>
    </source>
</evidence>
<feature type="binding site" evidence="5">
    <location>
        <position position="127"/>
    </location>
    <ligand>
        <name>ATP</name>
        <dbReference type="ChEBI" id="CHEBI:30616"/>
    </ligand>
</feature>
<evidence type="ECO:0000313" key="8">
    <source>
        <dbReference type="EMBL" id="MFC6396213.1"/>
    </source>
</evidence>
<dbReference type="Proteomes" id="UP001596266">
    <property type="component" value="Unassembled WGS sequence"/>
</dbReference>
<feature type="binding site" evidence="5">
    <location>
        <begin position="57"/>
        <end position="59"/>
    </location>
    <ligand>
        <name>AMP</name>
        <dbReference type="ChEBI" id="CHEBI:456215"/>
    </ligand>
</feature>